<accession>A0A5C6X049</accession>
<dbReference type="AlphaFoldDB" id="A0A5C6X049"/>
<dbReference type="InterPro" id="IPR008792">
    <property type="entry name" value="PQQD"/>
</dbReference>
<evidence type="ECO:0000313" key="2">
    <source>
        <dbReference type="Proteomes" id="UP000321046"/>
    </source>
</evidence>
<dbReference type="RefSeq" id="WP_146974731.1">
    <property type="nucleotide sequence ID" value="NZ_VOSL01000052.1"/>
</dbReference>
<name>A0A5C6X049_9DELT</name>
<dbReference type="OrthoDB" id="5517212at2"/>
<comment type="caution">
    <text evidence="1">The sequence shown here is derived from an EMBL/GenBank/DDBJ whole genome shotgun (WGS) entry which is preliminary data.</text>
</comment>
<reference evidence="1 2" key="1">
    <citation type="submission" date="2019-08" db="EMBL/GenBank/DDBJ databases">
        <title>Bradymonadales sp. TMQ2.</title>
        <authorList>
            <person name="Liang Q."/>
        </authorList>
    </citation>
    <scope>NUCLEOTIDE SEQUENCE [LARGE SCALE GENOMIC DNA]</scope>
    <source>
        <strain evidence="1 2">TMQ2</strain>
    </source>
</reference>
<dbReference type="InterPro" id="IPR041881">
    <property type="entry name" value="PqqD_sf"/>
</dbReference>
<protein>
    <submittedName>
        <fullName evidence="1">PqqD family protein</fullName>
    </submittedName>
</protein>
<dbReference type="EMBL" id="VOSL01000052">
    <property type="protein sequence ID" value="TXD35107.1"/>
    <property type="molecule type" value="Genomic_DNA"/>
</dbReference>
<organism evidence="1 2">
    <name type="scientific">Lujinxingia vulgaris</name>
    <dbReference type="NCBI Taxonomy" id="2600176"/>
    <lineage>
        <taxon>Bacteria</taxon>
        <taxon>Deltaproteobacteria</taxon>
        <taxon>Bradymonadales</taxon>
        <taxon>Lujinxingiaceae</taxon>
        <taxon>Lujinxingia</taxon>
    </lineage>
</organism>
<gene>
    <name evidence="1" type="ORF">FRC96_12035</name>
</gene>
<evidence type="ECO:0000313" key="1">
    <source>
        <dbReference type="EMBL" id="TXD35107.1"/>
    </source>
</evidence>
<dbReference type="Proteomes" id="UP000321046">
    <property type="component" value="Unassembled WGS sequence"/>
</dbReference>
<dbReference type="Gene3D" id="1.10.10.1150">
    <property type="entry name" value="Coenzyme PQQ synthesis protein D (PqqD)"/>
    <property type="match status" value="1"/>
</dbReference>
<sequence>MTFSDSQRFTARDDLVVEAIDDQIVILDLHGDRCFGLNAQGVLLWQRIREDAPSVAELIELLEKTYAIDAERARADLLAFLSALQNAGLLLEQHPTP</sequence>
<dbReference type="Pfam" id="PF05402">
    <property type="entry name" value="PqqD"/>
    <property type="match status" value="1"/>
</dbReference>
<proteinExistence type="predicted"/>